<gene>
    <name evidence="1" type="ORF">US86_C0002G0104</name>
</gene>
<dbReference type="EMBL" id="LBUP01000002">
    <property type="protein sequence ID" value="KKQ66987.1"/>
    <property type="molecule type" value="Genomic_DNA"/>
</dbReference>
<evidence type="ECO:0000313" key="1">
    <source>
        <dbReference type="EMBL" id="KKQ66987.1"/>
    </source>
</evidence>
<accession>A0A0G0JJG4</accession>
<evidence type="ECO:0000313" key="2">
    <source>
        <dbReference type="Proteomes" id="UP000034235"/>
    </source>
</evidence>
<sequence>MIVIVDSDGLIGSINPKDIHYPVQNLFILRQ</sequence>
<reference evidence="1 2" key="1">
    <citation type="journal article" date="2015" name="Nature">
        <title>rRNA introns, odd ribosomes, and small enigmatic genomes across a large radiation of phyla.</title>
        <authorList>
            <person name="Brown C.T."/>
            <person name="Hug L.A."/>
            <person name="Thomas B.C."/>
            <person name="Sharon I."/>
            <person name="Castelle C.J."/>
            <person name="Singh A."/>
            <person name="Wilkins M.J."/>
            <person name="Williams K.H."/>
            <person name="Banfield J.F."/>
        </authorList>
    </citation>
    <scope>NUCLEOTIDE SEQUENCE [LARGE SCALE GENOMIC DNA]</scope>
</reference>
<dbReference type="Proteomes" id="UP000034235">
    <property type="component" value="Unassembled WGS sequence"/>
</dbReference>
<protein>
    <submittedName>
        <fullName evidence="1">Uncharacterized protein</fullName>
    </submittedName>
</protein>
<dbReference type="AlphaFoldDB" id="A0A0G0JJG4"/>
<organism evidence="1 2">
    <name type="scientific">Candidatus Daviesbacteria bacterium GW2011_GWA2_38_24</name>
    <dbReference type="NCBI Taxonomy" id="1618422"/>
    <lineage>
        <taxon>Bacteria</taxon>
        <taxon>Candidatus Daviesiibacteriota</taxon>
    </lineage>
</organism>
<proteinExistence type="predicted"/>
<name>A0A0G0JJG4_9BACT</name>
<comment type="caution">
    <text evidence="1">The sequence shown here is derived from an EMBL/GenBank/DDBJ whole genome shotgun (WGS) entry which is preliminary data.</text>
</comment>